<evidence type="ECO:0000256" key="9">
    <source>
        <dbReference type="ARBA" id="ARBA00023136"/>
    </source>
</evidence>
<evidence type="ECO:0000256" key="2">
    <source>
        <dbReference type="ARBA" id="ARBA00008749"/>
    </source>
</evidence>
<evidence type="ECO:0000256" key="10">
    <source>
        <dbReference type="SAM" id="MobiDB-lite"/>
    </source>
</evidence>
<name>A0ABZ1IGK4_9PSEU</name>
<evidence type="ECO:0000256" key="11">
    <source>
        <dbReference type="SAM" id="Phobius"/>
    </source>
</evidence>
<feature type="domain" description="Fatty acid desaturase" evidence="12">
    <location>
        <begin position="69"/>
        <end position="297"/>
    </location>
</feature>
<gene>
    <name evidence="13" type="ORF">VSH64_14185</name>
</gene>
<keyword evidence="14" id="KW-1185">Reference proteome</keyword>
<organism evidence="13 14">
    <name type="scientific">Amycolatopsis rhabdoformis</name>
    <dbReference type="NCBI Taxonomy" id="1448059"/>
    <lineage>
        <taxon>Bacteria</taxon>
        <taxon>Bacillati</taxon>
        <taxon>Actinomycetota</taxon>
        <taxon>Actinomycetes</taxon>
        <taxon>Pseudonocardiales</taxon>
        <taxon>Pseudonocardiaceae</taxon>
        <taxon>Amycolatopsis</taxon>
    </lineage>
</organism>
<comment type="similarity">
    <text evidence="2">Belongs to the fatty acid desaturase type 2 family.</text>
</comment>
<keyword evidence="8" id="KW-0443">Lipid metabolism</keyword>
<feature type="transmembrane region" description="Helical" evidence="11">
    <location>
        <begin position="188"/>
        <end position="211"/>
    </location>
</feature>
<dbReference type="PANTHER" id="PTHR11351">
    <property type="entry name" value="ACYL-COA DESATURASE"/>
    <property type="match status" value="1"/>
</dbReference>
<evidence type="ECO:0000256" key="3">
    <source>
        <dbReference type="ARBA" id="ARBA00022692"/>
    </source>
</evidence>
<evidence type="ECO:0000259" key="12">
    <source>
        <dbReference type="Pfam" id="PF00487"/>
    </source>
</evidence>
<reference evidence="13 14" key="1">
    <citation type="journal article" date="2015" name="Int. J. Syst. Evol. Microbiol.">
        <title>Amycolatopsis rhabdoformis sp. nov., an actinomycete isolated from a tropical forest soil.</title>
        <authorList>
            <person name="Souza W.R."/>
            <person name="Silva R.E."/>
            <person name="Goodfellow M."/>
            <person name="Busarakam K."/>
            <person name="Figueiro F.S."/>
            <person name="Ferreira D."/>
            <person name="Rodrigues-Filho E."/>
            <person name="Moraes L.A.B."/>
            <person name="Zucchi T.D."/>
        </authorList>
    </citation>
    <scope>NUCLEOTIDE SEQUENCE [LARGE SCALE GENOMIC DNA]</scope>
    <source>
        <strain evidence="13 14">NCIMB 14900</strain>
    </source>
</reference>
<feature type="transmembrane region" description="Helical" evidence="11">
    <location>
        <begin position="67"/>
        <end position="88"/>
    </location>
</feature>
<feature type="transmembrane region" description="Helical" evidence="11">
    <location>
        <begin position="39"/>
        <end position="60"/>
    </location>
</feature>
<dbReference type="Pfam" id="PF00487">
    <property type="entry name" value="FA_desaturase"/>
    <property type="match status" value="1"/>
</dbReference>
<keyword evidence="5 11" id="KW-1133">Transmembrane helix</keyword>
<dbReference type="GO" id="GO:0016491">
    <property type="term" value="F:oxidoreductase activity"/>
    <property type="evidence" value="ECO:0007669"/>
    <property type="project" value="UniProtKB-KW"/>
</dbReference>
<keyword evidence="7" id="KW-0408">Iron</keyword>
<dbReference type="Proteomes" id="UP001330812">
    <property type="component" value="Chromosome"/>
</dbReference>
<evidence type="ECO:0000256" key="6">
    <source>
        <dbReference type="ARBA" id="ARBA00023002"/>
    </source>
</evidence>
<feature type="region of interest" description="Disordered" evidence="10">
    <location>
        <begin position="1"/>
        <end position="21"/>
    </location>
</feature>
<feature type="transmembrane region" description="Helical" evidence="11">
    <location>
        <begin position="217"/>
        <end position="236"/>
    </location>
</feature>
<keyword evidence="3 11" id="KW-0812">Transmembrane</keyword>
<feature type="transmembrane region" description="Helical" evidence="11">
    <location>
        <begin position="100"/>
        <end position="122"/>
    </location>
</feature>
<keyword evidence="4" id="KW-0276">Fatty acid metabolism</keyword>
<evidence type="ECO:0000256" key="1">
    <source>
        <dbReference type="ARBA" id="ARBA00004141"/>
    </source>
</evidence>
<dbReference type="EC" id="1.14.19.-" evidence="13"/>
<accession>A0ABZ1IGK4</accession>
<evidence type="ECO:0000313" key="14">
    <source>
        <dbReference type="Proteomes" id="UP001330812"/>
    </source>
</evidence>
<evidence type="ECO:0000256" key="5">
    <source>
        <dbReference type="ARBA" id="ARBA00022989"/>
    </source>
</evidence>
<keyword evidence="6 13" id="KW-0560">Oxidoreductase</keyword>
<proteinExistence type="inferred from homology"/>
<keyword evidence="9 11" id="KW-0472">Membrane</keyword>
<dbReference type="EMBL" id="CP142149">
    <property type="protein sequence ID" value="WSE33249.1"/>
    <property type="molecule type" value="Genomic_DNA"/>
</dbReference>
<sequence length="332" mass="36951">MSAEELTPATEFTESGGGARPRRKVLSSPYLHRLQRRHFLLFDILPIVGTAGAIAFLAVHAIRLSDLILLFVFWLLTGLAITVGYHRLFTHRTFKATRSVTVVLAVLGSMAGQGSVISWVALHRRHHECSDREGDPHSPNLSGSGFAGRLKGLAHSHFLWMRRHEYPNIVHYAPDLLKNQPLVRVARLYYYWVVLGLLLPGIIGGLVTMSWTGAVSGLLWGGLVRIFLLEHIVWAINSFLHMFGTRPYDSRENSRNGAVFALITLGEAWHNNHHAFPDSPSFGLEWYRLDPGFWLIRLLAAGGLASEVDVPSSERRAAKRLPATTATTATRA</sequence>
<evidence type="ECO:0000256" key="7">
    <source>
        <dbReference type="ARBA" id="ARBA00023004"/>
    </source>
</evidence>
<dbReference type="RefSeq" id="WP_326836048.1">
    <property type="nucleotide sequence ID" value="NZ_CP142149.1"/>
</dbReference>
<dbReference type="InterPro" id="IPR015876">
    <property type="entry name" value="Acyl-CoA_DS"/>
</dbReference>
<dbReference type="CDD" id="cd03505">
    <property type="entry name" value="Delta9-FADS-like"/>
    <property type="match status" value="1"/>
</dbReference>
<dbReference type="InterPro" id="IPR005804">
    <property type="entry name" value="FA_desaturase_dom"/>
</dbReference>
<protein>
    <submittedName>
        <fullName evidence="13">Fatty acid desaturase</fullName>
        <ecNumber evidence="13">1.14.19.-</ecNumber>
    </submittedName>
</protein>
<evidence type="ECO:0000256" key="8">
    <source>
        <dbReference type="ARBA" id="ARBA00023098"/>
    </source>
</evidence>
<dbReference type="PRINTS" id="PR00075">
    <property type="entry name" value="FACDDSATRASE"/>
</dbReference>
<evidence type="ECO:0000313" key="13">
    <source>
        <dbReference type="EMBL" id="WSE33249.1"/>
    </source>
</evidence>
<comment type="subcellular location">
    <subcellularLocation>
        <location evidence="1">Membrane</location>
        <topology evidence="1">Multi-pass membrane protein</topology>
    </subcellularLocation>
</comment>
<evidence type="ECO:0000256" key="4">
    <source>
        <dbReference type="ARBA" id="ARBA00022832"/>
    </source>
</evidence>
<dbReference type="PANTHER" id="PTHR11351:SF3">
    <property type="entry name" value="BLL4393 PROTEIN"/>
    <property type="match status" value="1"/>
</dbReference>